<evidence type="ECO:0000256" key="10">
    <source>
        <dbReference type="ARBA" id="ARBA00023136"/>
    </source>
</evidence>
<evidence type="ECO:0000256" key="7">
    <source>
        <dbReference type="ARBA" id="ARBA00022927"/>
    </source>
</evidence>
<accession>D4G868</accession>
<dbReference type="Proteomes" id="UP000001700">
    <property type="component" value="Chromosome"/>
</dbReference>
<evidence type="ECO:0000256" key="5">
    <source>
        <dbReference type="ARBA" id="ARBA00022475"/>
    </source>
</evidence>
<dbReference type="InterPro" id="IPR004692">
    <property type="entry name" value="SecG"/>
</dbReference>
<keyword evidence="7 11" id="KW-0653">Protein transport</keyword>
<keyword evidence="10 11" id="KW-0472">Membrane</keyword>
<evidence type="ECO:0000256" key="9">
    <source>
        <dbReference type="ARBA" id="ARBA00023010"/>
    </source>
</evidence>
<evidence type="ECO:0000256" key="2">
    <source>
        <dbReference type="ARBA" id="ARBA00008445"/>
    </source>
</evidence>
<dbReference type="KEGG" id="rip:RIEPE_0273"/>
<organism evidence="12 13">
    <name type="scientific">Riesia pediculicola (strain USDA)</name>
    <dbReference type="NCBI Taxonomy" id="515618"/>
    <lineage>
        <taxon>Bacteria</taxon>
        <taxon>Pseudomonadati</taxon>
        <taxon>Pseudomonadota</taxon>
        <taxon>Gammaproteobacteria</taxon>
        <taxon>Enterobacterales</taxon>
        <taxon>Enterobacteriaceae</taxon>
        <taxon>Candidatus Riesia</taxon>
    </lineage>
</organism>
<evidence type="ECO:0000256" key="1">
    <source>
        <dbReference type="ARBA" id="ARBA00004651"/>
    </source>
</evidence>
<dbReference type="eggNOG" id="COG1314">
    <property type="taxonomic scope" value="Bacteria"/>
</dbReference>
<dbReference type="PANTHER" id="PTHR34182">
    <property type="entry name" value="PROTEIN-EXPORT MEMBRANE PROTEIN SECG"/>
    <property type="match status" value="1"/>
</dbReference>
<reference evidence="12" key="1">
    <citation type="submission" date="2008-05" db="EMBL/GenBank/DDBJ databases">
        <title>Genome sequence of Riesia pediculicola USDA.</title>
        <authorList>
            <person name="Kirkness E.F."/>
        </authorList>
    </citation>
    <scope>NUCLEOTIDE SEQUENCE [LARGE SCALE GENOMIC DNA]</scope>
    <source>
        <strain evidence="12">USDA</strain>
    </source>
</reference>
<keyword evidence="6 11" id="KW-0812">Transmembrane</keyword>
<dbReference type="PRINTS" id="PR01651">
    <property type="entry name" value="SECGEXPORT"/>
</dbReference>
<evidence type="ECO:0000256" key="8">
    <source>
        <dbReference type="ARBA" id="ARBA00022989"/>
    </source>
</evidence>
<evidence type="ECO:0000256" key="4">
    <source>
        <dbReference type="ARBA" id="ARBA00022448"/>
    </source>
</evidence>
<feature type="transmembrane region" description="Helical" evidence="11">
    <location>
        <begin position="49"/>
        <end position="68"/>
    </location>
</feature>
<dbReference type="AlphaFoldDB" id="D4G868"/>
<dbReference type="NCBIfam" id="TIGR00810">
    <property type="entry name" value="secG"/>
    <property type="match status" value="1"/>
</dbReference>
<dbReference type="STRING" id="515618.RIEPE_0273"/>
<evidence type="ECO:0000313" key="13">
    <source>
        <dbReference type="Proteomes" id="UP000001700"/>
    </source>
</evidence>
<dbReference type="GO" id="GO:0043952">
    <property type="term" value="P:protein transport by the Sec complex"/>
    <property type="evidence" value="ECO:0007669"/>
    <property type="project" value="TreeGrafter"/>
</dbReference>
<evidence type="ECO:0000256" key="11">
    <source>
        <dbReference type="RuleBase" id="RU365087"/>
    </source>
</evidence>
<comment type="similarity">
    <text evidence="2 11">Belongs to the SecG family.</text>
</comment>
<keyword evidence="9 11" id="KW-0811">Translocation</keyword>
<evidence type="ECO:0000256" key="6">
    <source>
        <dbReference type="ARBA" id="ARBA00022692"/>
    </source>
</evidence>
<dbReference type="Pfam" id="PF03840">
    <property type="entry name" value="SecG"/>
    <property type="match status" value="1"/>
</dbReference>
<evidence type="ECO:0000313" key="12">
    <source>
        <dbReference type="EMBL" id="ADD79771.1"/>
    </source>
</evidence>
<protein>
    <recommendedName>
        <fullName evidence="3 11">Protein-export membrane protein SecG</fullName>
    </recommendedName>
</protein>
<dbReference type="OrthoDB" id="9813947at2"/>
<dbReference type="GO" id="GO:0015450">
    <property type="term" value="F:protein-transporting ATPase activity"/>
    <property type="evidence" value="ECO:0007669"/>
    <property type="project" value="UniProtKB-UniRule"/>
</dbReference>
<dbReference type="EMBL" id="CP001085">
    <property type="protein sequence ID" value="ADD79771.1"/>
    <property type="molecule type" value="Genomic_DNA"/>
</dbReference>
<evidence type="ECO:0000256" key="3">
    <source>
        <dbReference type="ARBA" id="ARBA00017876"/>
    </source>
</evidence>
<name>D4G868_RIEPU</name>
<keyword evidence="4 11" id="KW-0813">Transport</keyword>
<proteinExistence type="inferred from homology"/>
<comment type="subcellular location">
    <subcellularLocation>
        <location evidence="1 11">Cell membrane</location>
        <topology evidence="1 11">Multi-pass membrane protein</topology>
    </subcellularLocation>
</comment>
<gene>
    <name evidence="12" type="ordered locus">RIEPE_0273</name>
</gene>
<dbReference type="GO" id="GO:0065002">
    <property type="term" value="P:intracellular protein transmembrane transport"/>
    <property type="evidence" value="ECO:0007669"/>
    <property type="project" value="TreeGrafter"/>
</dbReference>
<sequence>MFLLFSFFIISMVLIFFIIVQPGKGDTITSSKNYGYSSTLFGSSGSGKFLNKATFIFSLFFFLSVLIMNNKYSQFSEEENKKWEEISLSEEGLHEIQEGNKYSSLKEIPGSSDFSS</sequence>
<dbReference type="GO" id="GO:0005886">
    <property type="term" value="C:plasma membrane"/>
    <property type="evidence" value="ECO:0007669"/>
    <property type="project" value="UniProtKB-SubCell"/>
</dbReference>
<comment type="function">
    <text evidence="11">Involved in protein export. Participates in an early event of protein translocation.</text>
</comment>
<comment type="caution">
    <text evidence="11">Lacks conserved residue(s) required for the propagation of feature annotation.</text>
</comment>
<dbReference type="GO" id="GO:0009306">
    <property type="term" value="P:protein secretion"/>
    <property type="evidence" value="ECO:0007669"/>
    <property type="project" value="UniProtKB-UniRule"/>
</dbReference>
<dbReference type="HOGENOM" id="CLU_2095010_0_0_6"/>
<keyword evidence="13" id="KW-1185">Reference proteome</keyword>
<dbReference type="PANTHER" id="PTHR34182:SF1">
    <property type="entry name" value="PROTEIN-EXPORT MEMBRANE PROTEIN SECG"/>
    <property type="match status" value="1"/>
</dbReference>
<keyword evidence="8 11" id="KW-1133">Transmembrane helix</keyword>
<dbReference type="RefSeq" id="WP_013087755.1">
    <property type="nucleotide sequence ID" value="NC_014109.1"/>
</dbReference>
<keyword evidence="5 11" id="KW-1003">Cell membrane</keyword>